<reference evidence="3" key="1">
    <citation type="submission" date="2018-05" db="EMBL/GenBank/DDBJ databases">
        <authorList>
            <person name="Datahose"/>
        </authorList>
    </citation>
    <scope>NUCLEOTIDE SEQUENCE</scope>
</reference>
<dbReference type="InterPro" id="IPR001299">
    <property type="entry name" value="Ependymin"/>
</dbReference>
<comment type="similarity">
    <text evidence="1">Belongs to the ependymin family.</text>
</comment>
<dbReference type="GO" id="GO:0005509">
    <property type="term" value="F:calcium ion binding"/>
    <property type="evidence" value="ECO:0007669"/>
    <property type="project" value="InterPro"/>
</dbReference>
<dbReference type="Pfam" id="PF00811">
    <property type="entry name" value="Ependymin"/>
    <property type="match status" value="1"/>
</dbReference>
<keyword evidence="4" id="KW-1185">Reference proteome</keyword>
<keyword evidence="2" id="KW-1133">Transmembrane helix</keyword>
<sequence length="245" mass="27290">MEVFPEPERSQILLVRRLCNFLTMNFISVLSCLSLLLAVGVAQYPKPCVVPELLSGGLTVMTGDGLISSTGIITYDALGQRMRVKNFGIGDNQDFALDQLMLFREGVYYESNWKTLSCKKMKLDSSFIPMQVPPDAKLMGQVFMGSSSSWGMGVLTNTWYGSLSENGFYSTVFTEIGCIPVSFTSYTPQSGWLTVSTFNWVIGTSNPMDYLPPDFCANSELEETETPHNFFTVMESLAMKSKRIE</sequence>
<evidence type="ECO:0000313" key="3">
    <source>
        <dbReference type="Ensembl" id="ENSACLP00000038075.1"/>
    </source>
</evidence>
<dbReference type="GO" id="GO:0007160">
    <property type="term" value="P:cell-matrix adhesion"/>
    <property type="evidence" value="ECO:0007669"/>
    <property type="project" value="InterPro"/>
</dbReference>
<reference evidence="3" key="2">
    <citation type="submission" date="2025-08" db="UniProtKB">
        <authorList>
            <consortium name="Ensembl"/>
        </authorList>
    </citation>
    <scope>IDENTIFICATION</scope>
</reference>
<evidence type="ECO:0000313" key="4">
    <source>
        <dbReference type="Proteomes" id="UP000265100"/>
    </source>
</evidence>
<keyword evidence="2" id="KW-0472">Membrane</keyword>
<dbReference type="GeneTree" id="ENSGT00940000164430"/>
<protein>
    <recommendedName>
        <fullName evidence="5">Ependymin</fullName>
    </recommendedName>
</protein>
<dbReference type="PANTHER" id="PTHR10697">
    <property type="entry name" value="MAMMALIAN EPENDYMIN-RELATED PROTEIN 1"/>
    <property type="match status" value="1"/>
</dbReference>
<dbReference type="Proteomes" id="UP000265100">
    <property type="component" value="Chromosome 6"/>
</dbReference>
<dbReference type="RefSeq" id="XP_026025058.1">
    <property type="nucleotide sequence ID" value="XM_026169273.1"/>
</dbReference>
<accession>A0A3P8R7X9</accession>
<feature type="transmembrane region" description="Helical" evidence="2">
    <location>
        <begin position="53"/>
        <end position="75"/>
    </location>
</feature>
<proteinExistence type="inferred from homology"/>
<evidence type="ECO:0000256" key="2">
    <source>
        <dbReference type="SAM" id="Phobius"/>
    </source>
</evidence>
<reference evidence="3" key="3">
    <citation type="submission" date="2025-09" db="UniProtKB">
        <authorList>
            <consortium name="Ensembl"/>
        </authorList>
    </citation>
    <scope>IDENTIFICATION</scope>
</reference>
<feature type="transmembrane region" description="Helical" evidence="2">
    <location>
        <begin position="21"/>
        <end position="41"/>
    </location>
</feature>
<dbReference type="OrthoDB" id="6084362at2759"/>
<dbReference type="OMA" id="LMGQVFM"/>
<evidence type="ECO:0008006" key="5">
    <source>
        <dbReference type="Google" id="ProtNLM"/>
    </source>
</evidence>
<dbReference type="PRINTS" id="PR00317">
    <property type="entry name" value="EPENDYMIN"/>
</dbReference>
<dbReference type="SMART" id="SM00026">
    <property type="entry name" value="EPEND"/>
    <property type="match status" value="1"/>
</dbReference>
<keyword evidence="2" id="KW-0812">Transmembrane</keyword>
<name>A0A3P8R7X9_ASTCA</name>
<dbReference type="Ensembl" id="ENSACLT00000038963.2">
    <property type="protein sequence ID" value="ENSACLP00000038075.1"/>
    <property type="gene ID" value="ENSACLG00000025735.2"/>
</dbReference>
<dbReference type="PANTHER" id="PTHR10697:SF5">
    <property type="entry name" value="EPENDYMIN-RELATED"/>
    <property type="match status" value="1"/>
</dbReference>
<dbReference type="GO" id="GO:0005576">
    <property type="term" value="C:extracellular region"/>
    <property type="evidence" value="ECO:0007669"/>
    <property type="project" value="InterPro"/>
</dbReference>
<dbReference type="AlphaFoldDB" id="A0A3P8R7X9"/>
<dbReference type="Bgee" id="ENSACLG00000025735">
    <property type="expression patterns" value="Expressed in liver"/>
</dbReference>
<organism evidence="3 4">
    <name type="scientific">Astatotilapia calliptera</name>
    <name type="common">Eastern happy</name>
    <name type="synonym">Chromis callipterus</name>
    <dbReference type="NCBI Taxonomy" id="8154"/>
    <lineage>
        <taxon>Eukaryota</taxon>
        <taxon>Metazoa</taxon>
        <taxon>Chordata</taxon>
        <taxon>Craniata</taxon>
        <taxon>Vertebrata</taxon>
        <taxon>Euteleostomi</taxon>
        <taxon>Actinopterygii</taxon>
        <taxon>Neopterygii</taxon>
        <taxon>Teleostei</taxon>
        <taxon>Neoteleostei</taxon>
        <taxon>Acanthomorphata</taxon>
        <taxon>Ovalentaria</taxon>
        <taxon>Cichlomorphae</taxon>
        <taxon>Cichliformes</taxon>
        <taxon>Cichlidae</taxon>
        <taxon>African cichlids</taxon>
        <taxon>Pseudocrenilabrinae</taxon>
        <taxon>Haplochromini</taxon>
        <taxon>Astatotilapia</taxon>
    </lineage>
</organism>
<dbReference type="GeneID" id="113023249"/>
<dbReference type="GO" id="GO:0005764">
    <property type="term" value="C:lysosome"/>
    <property type="evidence" value="ECO:0007669"/>
    <property type="project" value="TreeGrafter"/>
</dbReference>
<evidence type="ECO:0000256" key="1">
    <source>
        <dbReference type="ARBA" id="ARBA00010771"/>
    </source>
</evidence>